<evidence type="ECO:0000313" key="3">
    <source>
        <dbReference type="Proteomes" id="UP001629392"/>
    </source>
</evidence>
<keyword evidence="3" id="KW-1185">Reference proteome</keyword>
<evidence type="ECO:0000313" key="2">
    <source>
        <dbReference type="EMBL" id="MFM0719654.1"/>
    </source>
</evidence>
<evidence type="ECO:0008006" key="4">
    <source>
        <dbReference type="Google" id="ProtNLM"/>
    </source>
</evidence>
<comment type="caution">
    <text evidence="2">The sequence shown here is derived from an EMBL/GenBank/DDBJ whole genome shotgun (WGS) entry which is preliminary data.</text>
</comment>
<dbReference type="EMBL" id="JAQQCL010000022">
    <property type="protein sequence ID" value="MFM0719654.1"/>
    <property type="molecule type" value="Genomic_DNA"/>
</dbReference>
<accession>A0ABW9EKZ9</accession>
<gene>
    <name evidence="2" type="ORF">PQQ73_25365</name>
</gene>
<feature type="region of interest" description="Disordered" evidence="1">
    <location>
        <begin position="1"/>
        <end position="69"/>
    </location>
</feature>
<feature type="compositionally biased region" description="Basic and acidic residues" evidence="1">
    <location>
        <begin position="14"/>
        <end position="25"/>
    </location>
</feature>
<proteinExistence type="predicted"/>
<dbReference type="RefSeq" id="WP_408155711.1">
    <property type="nucleotide sequence ID" value="NZ_JAQQCL010000022.1"/>
</dbReference>
<evidence type="ECO:0000256" key="1">
    <source>
        <dbReference type="SAM" id="MobiDB-lite"/>
    </source>
</evidence>
<feature type="compositionally biased region" description="Low complexity" evidence="1">
    <location>
        <begin position="57"/>
        <end position="67"/>
    </location>
</feature>
<reference evidence="2 3" key="1">
    <citation type="journal article" date="2024" name="Chem. Sci.">
        <title>Discovery of megapolipeptins by genome mining of a Burkholderiales bacteria collection.</title>
        <authorList>
            <person name="Paulo B.S."/>
            <person name="Recchia M.J.J."/>
            <person name="Lee S."/>
            <person name="Fergusson C.H."/>
            <person name="Romanowski S.B."/>
            <person name="Hernandez A."/>
            <person name="Krull N."/>
            <person name="Liu D.Y."/>
            <person name="Cavanagh H."/>
            <person name="Bos A."/>
            <person name="Gray C.A."/>
            <person name="Murphy B.T."/>
            <person name="Linington R.G."/>
            <person name="Eustaquio A.S."/>
        </authorList>
    </citation>
    <scope>NUCLEOTIDE SEQUENCE [LARGE SCALE GENOMIC DNA]</scope>
    <source>
        <strain evidence="2 3">RL17-350-BIC-E</strain>
    </source>
</reference>
<name>A0ABW9EKZ9_9BURK</name>
<organism evidence="2 3">
    <name type="scientific">Paraburkholderia strydomiana</name>
    <dbReference type="NCBI Taxonomy" id="1245417"/>
    <lineage>
        <taxon>Bacteria</taxon>
        <taxon>Pseudomonadati</taxon>
        <taxon>Pseudomonadota</taxon>
        <taxon>Betaproteobacteria</taxon>
        <taxon>Burkholderiales</taxon>
        <taxon>Burkholderiaceae</taxon>
        <taxon>Paraburkholderia</taxon>
    </lineage>
</organism>
<sequence length="179" mass="17676">MAAGYTEVWNPPEASRHAAKPEKKKGAAGKLKAGSKVEAKTGSKHAVSAAGHKAPRVASAGGAAAHGGVKKVAAKGNVKGCPKVSAACKSGTKAVVTVQAKKPHASLAQTQTKSHQGKIVHANLVQSRTAHAHPVKVAAKPAASHMNAPAASANVSAAPLDAAANPATASSGSLPPILR</sequence>
<protein>
    <recommendedName>
        <fullName evidence="4">Transcriptional regulator</fullName>
    </recommendedName>
</protein>
<dbReference type="Proteomes" id="UP001629392">
    <property type="component" value="Unassembled WGS sequence"/>
</dbReference>